<evidence type="ECO:0000256" key="1">
    <source>
        <dbReference type="SAM" id="MobiDB-lite"/>
    </source>
</evidence>
<keyword evidence="2" id="KW-0472">Membrane</keyword>
<evidence type="ECO:0000259" key="3">
    <source>
        <dbReference type="PROSITE" id="PS50105"/>
    </source>
</evidence>
<keyword evidence="2" id="KW-0812">Transmembrane</keyword>
<keyword evidence="5" id="KW-1185">Reference proteome</keyword>
<dbReference type="InterPro" id="IPR001660">
    <property type="entry name" value="SAM"/>
</dbReference>
<dbReference type="InterPro" id="IPR013761">
    <property type="entry name" value="SAM/pointed_sf"/>
</dbReference>
<accession>A0AAE0GLL4</accession>
<dbReference type="PROSITE" id="PS50105">
    <property type="entry name" value="SAM_DOMAIN"/>
    <property type="match status" value="1"/>
</dbReference>
<feature type="compositionally biased region" description="Low complexity" evidence="1">
    <location>
        <begin position="166"/>
        <end position="198"/>
    </location>
</feature>
<dbReference type="Gene3D" id="1.10.150.50">
    <property type="entry name" value="Transcription Factor, Ets-1"/>
    <property type="match status" value="1"/>
</dbReference>
<evidence type="ECO:0000313" key="5">
    <source>
        <dbReference type="Proteomes" id="UP001190700"/>
    </source>
</evidence>
<reference evidence="4 5" key="1">
    <citation type="journal article" date="2015" name="Genome Biol. Evol.">
        <title>Comparative Genomics of a Bacterivorous Green Alga Reveals Evolutionary Causalities and Consequences of Phago-Mixotrophic Mode of Nutrition.</title>
        <authorList>
            <person name="Burns J.A."/>
            <person name="Paasch A."/>
            <person name="Narechania A."/>
            <person name="Kim E."/>
        </authorList>
    </citation>
    <scope>NUCLEOTIDE SEQUENCE [LARGE SCALE GENOMIC DNA]</scope>
    <source>
        <strain evidence="4 5">PLY_AMNH</strain>
    </source>
</reference>
<name>A0AAE0GLL4_9CHLO</name>
<proteinExistence type="predicted"/>
<evidence type="ECO:0000256" key="2">
    <source>
        <dbReference type="SAM" id="Phobius"/>
    </source>
</evidence>
<feature type="domain" description="SAM" evidence="3">
    <location>
        <begin position="221"/>
        <end position="265"/>
    </location>
</feature>
<gene>
    <name evidence="4" type="ORF">CYMTET_11988</name>
</gene>
<keyword evidence="2" id="KW-1133">Transmembrane helix</keyword>
<dbReference type="SUPFAM" id="SSF47769">
    <property type="entry name" value="SAM/Pointed domain"/>
    <property type="match status" value="1"/>
</dbReference>
<protein>
    <recommendedName>
        <fullName evidence="3">SAM domain-containing protein</fullName>
    </recommendedName>
</protein>
<dbReference type="AlphaFoldDB" id="A0AAE0GLL4"/>
<sequence length="278" mass="30473">MWCTRTCIRTLILYVVVGGAAVATIVYVGVAGSTRRTHLRSTVRIGQPQAGLPVAFEVDVPISKVEDIWDVAIIFDPRMKTFRAWQEGDRPPNPLLPAPHGPKPHLVLDLPYALKVNFRIGSAVHTFYSTRACADSGQHFLLVDQSQQQLLPKEYFEEENKELTAKSAEAAAAPSPASMETVQSAEAAPEASPKPVESTNSADPSTEVAESASSGKTISEFTVDEICTWVEGLGMESEPWRQNTITGKDMEHLSDEDMQGDLGLTRLQVKKIRRELGQ</sequence>
<feature type="region of interest" description="Disordered" evidence="1">
    <location>
        <begin position="166"/>
        <end position="215"/>
    </location>
</feature>
<organism evidence="4 5">
    <name type="scientific">Cymbomonas tetramitiformis</name>
    <dbReference type="NCBI Taxonomy" id="36881"/>
    <lineage>
        <taxon>Eukaryota</taxon>
        <taxon>Viridiplantae</taxon>
        <taxon>Chlorophyta</taxon>
        <taxon>Pyramimonadophyceae</taxon>
        <taxon>Pyramimonadales</taxon>
        <taxon>Pyramimonadaceae</taxon>
        <taxon>Cymbomonas</taxon>
    </lineage>
</organism>
<comment type="caution">
    <text evidence="4">The sequence shown here is derived from an EMBL/GenBank/DDBJ whole genome shotgun (WGS) entry which is preliminary data.</text>
</comment>
<evidence type="ECO:0000313" key="4">
    <source>
        <dbReference type="EMBL" id="KAK3280163.1"/>
    </source>
</evidence>
<dbReference type="EMBL" id="LGRX02004506">
    <property type="protein sequence ID" value="KAK3280163.1"/>
    <property type="molecule type" value="Genomic_DNA"/>
</dbReference>
<dbReference type="Proteomes" id="UP001190700">
    <property type="component" value="Unassembled WGS sequence"/>
</dbReference>
<feature type="transmembrane region" description="Helical" evidence="2">
    <location>
        <begin position="12"/>
        <end position="30"/>
    </location>
</feature>